<sequence length="104" mass="11526">MYAVVETGSKQYRVSVGQTIDVELLPVEAGSDVELDRVLMVGGEGAELRIGAPLLDGAKVVATVAEHHRGDKIVIFKMKAKKRYRRKTGHRQELTRLTIKDIIV</sequence>
<dbReference type="InterPro" id="IPR001787">
    <property type="entry name" value="Ribosomal_bL21"/>
</dbReference>
<comment type="subunit">
    <text evidence="6">Part of the 50S ribosomal subunit. Contacts protein L20.</text>
</comment>
<keyword evidence="5 6" id="KW-0687">Ribonucleoprotein</keyword>
<dbReference type="InterPro" id="IPR036164">
    <property type="entry name" value="bL21-like_sf"/>
</dbReference>
<dbReference type="PANTHER" id="PTHR21349:SF0">
    <property type="entry name" value="LARGE RIBOSOMAL SUBUNIT PROTEIN BL21M"/>
    <property type="match status" value="1"/>
</dbReference>
<accession>A0A6J4UGF0</accession>
<dbReference type="SUPFAM" id="SSF141091">
    <property type="entry name" value="L21p-like"/>
    <property type="match status" value="1"/>
</dbReference>
<dbReference type="GO" id="GO:0006412">
    <property type="term" value="P:translation"/>
    <property type="evidence" value="ECO:0007669"/>
    <property type="project" value="UniProtKB-UniRule"/>
</dbReference>
<dbReference type="GO" id="GO:0005737">
    <property type="term" value="C:cytoplasm"/>
    <property type="evidence" value="ECO:0007669"/>
    <property type="project" value="UniProtKB-ARBA"/>
</dbReference>
<evidence type="ECO:0000256" key="6">
    <source>
        <dbReference type="HAMAP-Rule" id="MF_01363"/>
    </source>
</evidence>
<reference evidence="8" key="1">
    <citation type="submission" date="2020-02" db="EMBL/GenBank/DDBJ databases">
        <authorList>
            <person name="Meier V. D."/>
        </authorList>
    </citation>
    <scope>NUCLEOTIDE SEQUENCE</scope>
    <source>
        <strain evidence="8">AVDCRST_MAG18</strain>
    </source>
</reference>
<dbReference type="EMBL" id="CADCWN010000015">
    <property type="protein sequence ID" value="CAA9550068.1"/>
    <property type="molecule type" value="Genomic_DNA"/>
</dbReference>
<evidence type="ECO:0000313" key="8">
    <source>
        <dbReference type="EMBL" id="CAA9550068.1"/>
    </source>
</evidence>
<dbReference type="HAMAP" id="MF_01363">
    <property type="entry name" value="Ribosomal_bL21"/>
    <property type="match status" value="1"/>
</dbReference>
<evidence type="ECO:0000256" key="2">
    <source>
        <dbReference type="ARBA" id="ARBA00022730"/>
    </source>
</evidence>
<dbReference type="GO" id="GO:1990904">
    <property type="term" value="C:ribonucleoprotein complex"/>
    <property type="evidence" value="ECO:0007669"/>
    <property type="project" value="UniProtKB-KW"/>
</dbReference>
<dbReference type="AlphaFoldDB" id="A0A6J4UGF0"/>
<protein>
    <recommendedName>
        <fullName evidence="6">Large ribosomal subunit protein bL21</fullName>
    </recommendedName>
</protein>
<keyword evidence="3 6" id="KW-0694">RNA-binding</keyword>
<dbReference type="Pfam" id="PF00829">
    <property type="entry name" value="Ribosomal_L21p"/>
    <property type="match status" value="1"/>
</dbReference>
<evidence type="ECO:0000256" key="1">
    <source>
        <dbReference type="ARBA" id="ARBA00008563"/>
    </source>
</evidence>
<dbReference type="InterPro" id="IPR028909">
    <property type="entry name" value="bL21-like"/>
</dbReference>
<organism evidence="8">
    <name type="scientific">uncultured Thermomicrobiales bacterium</name>
    <dbReference type="NCBI Taxonomy" id="1645740"/>
    <lineage>
        <taxon>Bacteria</taxon>
        <taxon>Pseudomonadati</taxon>
        <taxon>Thermomicrobiota</taxon>
        <taxon>Thermomicrobia</taxon>
        <taxon>Thermomicrobiales</taxon>
        <taxon>environmental samples</taxon>
    </lineage>
</organism>
<dbReference type="NCBIfam" id="TIGR00061">
    <property type="entry name" value="L21"/>
    <property type="match status" value="1"/>
</dbReference>
<gene>
    <name evidence="6" type="primary">rplU</name>
    <name evidence="8" type="ORF">AVDCRST_MAG18-241</name>
</gene>
<comment type="function">
    <text evidence="6 7">This protein binds to 23S rRNA in the presence of protein L20.</text>
</comment>
<dbReference type="PROSITE" id="PS01169">
    <property type="entry name" value="RIBOSOMAL_L21"/>
    <property type="match status" value="1"/>
</dbReference>
<dbReference type="GO" id="GO:0005840">
    <property type="term" value="C:ribosome"/>
    <property type="evidence" value="ECO:0007669"/>
    <property type="project" value="UniProtKB-KW"/>
</dbReference>
<proteinExistence type="inferred from homology"/>
<evidence type="ECO:0000256" key="4">
    <source>
        <dbReference type="ARBA" id="ARBA00022980"/>
    </source>
</evidence>
<evidence type="ECO:0000256" key="5">
    <source>
        <dbReference type="ARBA" id="ARBA00023274"/>
    </source>
</evidence>
<comment type="similarity">
    <text evidence="1 6 7">Belongs to the bacterial ribosomal protein bL21 family.</text>
</comment>
<evidence type="ECO:0000256" key="7">
    <source>
        <dbReference type="RuleBase" id="RU000562"/>
    </source>
</evidence>
<dbReference type="GO" id="GO:0003735">
    <property type="term" value="F:structural constituent of ribosome"/>
    <property type="evidence" value="ECO:0007669"/>
    <property type="project" value="InterPro"/>
</dbReference>
<name>A0A6J4UGF0_9BACT</name>
<dbReference type="GO" id="GO:0019843">
    <property type="term" value="F:rRNA binding"/>
    <property type="evidence" value="ECO:0007669"/>
    <property type="project" value="UniProtKB-UniRule"/>
</dbReference>
<dbReference type="PANTHER" id="PTHR21349">
    <property type="entry name" value="50S RIBOSOMAL PROTEIN L21"/>
    <property type="match status" value="1"/>
</dbReference>
<dbReference type="InterPro" id="IPR018258">
    <property type="entry name" value="Ribosomal_bL21_CS"/>
</dbReference>
<evidence type="ECO:0000256" key="3">
    <source>
        <dbReference type="ARBA" id="ARBA00022884"/>
    </source>
</evidence>
<keyword evidence="2 6" id="KW-0699">rRNA-binding</keyword>
<keyword evidence="4 6" id="KW-0689">Ribosomal protein</keyword>